<dbReference type="GO" id="GO:0004497">
    <property type="term" value="F:monooxygenase activity"/>
    <property type="evidence" value="ECO:0007669"/>
    <property type="project" value="InterPro"/>
</dbReference>
<dbReference type="Gene3D" id="1.10.630.10">
    <property type="entry name" value="Cytochrome P450"/>
    <property type="match status" value="1"/>
</dbReference>
<evidence type="ECO:0008006" key="7">
    <source>
        <dbReference type="Google" id="ProtNLM"/>
    </source>
</evidence>
<dbReference type="AlphaFoldDB" id="A0A7J7L4Z4"/>
<comment type="caution">
    <text evidence="5">The sequence shown here is derived from an EMBL/GenBank/DDBJ whole genome shotgun (WGS) entry which is preliminary data.</text>
</comment>
<dbReference type="Proteomes" id="UP000541444">
    <property type="component" value="Unassembled WGS sequence"/>
</dbReference>
<keyword evidence="1" id="KW-0349">Heme</keyword>
<dbReference type="InterPro" id="IPR036396">
    <property type="entry name" value="Cyt_P450_sf"/>
</dbReference>
<dbReference type="PANTHER" id="PTHR47947:SF3">
    <property type="entry name" value="CYTOCHROME P450 81D1-LIKE"/>
    <property type="match status" value="1"/>
</dbReference>
<evidence type="ECO:0000256" key="2">
    <source>
        <dbReference type="ARBA" id="ARBA00022723"/>
    </source>
</evidence>
<dbReference type="OrthoDB" id="1430267at2759"/>
<evidence type="ECO:0000313" key="6">
    <source>
        <dbReference type="Proteomes" id="UP000541444"/>
    </source>
</evidence>
<name>A0A7J7L4Z4_9MAGN</name>
<evidence type="ECO:0000256" key="4">
    <source>
        <dbReference type="ARBA" id="ARBA00023004"/>
    </source>
</evidence>
<gene>
    <name evidence="5" type="ORF">GIB67_023597</name>
</gene>
<keyword evidence="3" id="KW-0560">Oxidoreductase</keyword>
<reference evidence="5 6" key="1">
    <citation type="journal article" date="2020" name="IScience">
        <title>Genome Sequencing of the Endangered Kingdonia uniflora (Circaeasteraceae, Ranunculales) Reveals Potential Mechanisms of Evolutionary Specialization.</title>
        <authorList>
            <person name="Sun Y."/>
            <person name="Deng T."/>
            <person name="Zhang A."/>
            <person name="Moore M.J."/>
            <person name="Landis J.B."/>
            <person name="Lin N."/>
            <person name="Zhang H."/>
            <person name="Zhang X."/>
            <person name="Huang J."/>
            <person name="Zhang X."/>
            <person name="Sun H."/>
            <person name="Wang H."/>
        </authorList>
    </citation>
    <scope>NUCLEOTIDE SEQUENCE [LARGE SCALE GENOMIC DNA]</scope>
    <source>
        <strain evidence="5">TB1705</strain>
        <tissue evidence="5">Leaf</tissue>
    </source>
</reference>
<organism evidence="5 6">
    <name type="scientific">Kingdonia uniflora</name>
    <dbReference type="NCBI Taxonomy" id="39325"/>
    <lineage>
        <taxon>Eukaryota</taxon>
        <taxon>Viridiplantae</taxon>
        <taxon>Streptophyta</taxon>
        <taxon>Embryophyta</taxon>
        <taxon>Tracheophyta</taxon>
        <taxon>Spermatophyta</taxon>
        <taxon>Magnoliopsida</taxon>
        <taxon>Ranunculales</taxon>
        <taxon>Circaeasteraceae</taxon>
        <taxon>Kingdonia</taxon>
    </lineage>
</organism>
<dbReference type="GO" id="GO:0016705">
    <property type="term" value="F:oxidoreductase activity, acting on paired donors, with incorporation or reduction of molecular oxygen"/>
    <property type="evidence" value="ECO:0007669"/>
    <property type="project" value="InterPro"/>
</dbReference>
<dbReference type="EMBL" id="JACGCM010002630">
    <property type="protein sequence ID" value="KAF6137663.1"/>
    <property type="molecule type" value="Genomic_DNA"/>
</dbReference>
<keyword evidence="6" id="KW-1185">Reference proteome</keyword>
<dbReference type="PANTHER" id="PTHR47947">
    <property type="entry name" value="CYTOCHROME P450 82C3-RELATED"/>
    <property type="match status" value="1"/>
</dbReference>
<dbReference type="GO" id="GO:0044550">
    <property type="term" value="P:secondary metabolite biosynthetic process"/>
    <property type="evidence" value="ECO:0007669"/>
    <property type="project" value="UniProtKB-ARBA"/>
</dbReference>
<dbReference type="GO" id="GO:0005506">
    <property type="term" value="F:iron ion binding"/>
    <property type="evidence" value="ECO:0007669"/>
    <property type="project" value="InterPro"/>
</dbReference>
<keyword evidence="4" id="KW-0408">Iron</keyword>
<accession>A0A7J7L4Z4</accession>
<dbReference type="InterPro" id="IPR050651">
    <property type="entry name" value="Plant_Cytochrome_P450_Monoox"/>
</dbReference>
<evidence type="ECO:0000256" key="1">
    <source>
        <dbReference type="ARBA" id="ARBA00022617"/>
    </source>
</evidence>
<proteinExistence type="predicted"/>
<sequence length="166" mass="19338">MFHSVRAEEVRAMIIGLCQKAVARVDMKAMFSELSLNVMMMMIAGKRYYGENVDEEEVEKGRLFRELVRENFSMSGTSNPLDFFPLLKWVGFGGIEKKIVRLKEKRDEFLQDLIEEKKSLRLGCDYYDAEKKGKESLIDVLLLLQETEPEYYTDQMIRGMISVRVS</sequence>
<evidence type="ECO:0000313" key="5">
    <source>
        <dbReference type="EMBL" id="KAF6137663.1"/>
    </source>
</evidence>
<dbReference type="SUPFAM" id="SSF48264">
    <property type="entry name" value="Cytochrome P450"/>
    <property type="match status" value="1"/>
</dbReference>
<dbReference type="Pfam" id="PF00067">
    <property type="entry name" value="p450"/>
    <property type="match status" value="1"/>
</dbReference>
<dbReference type="GO" id="GO:0020037">
    <property type="term" value="F:heme binding"/>
    <property type="evidence" value="ECO:0007669"/>
    <property type="project" value="InterPro"/>
</dbReference>
<keyword evidence="2" id="KW-0479">Metal-binding</keyword>
<dbReference type="InterPro" id="IPR001128">
    <property type="entry name" value="Cyt_P450"/>
</dbReference>
<evidence type="ECO:0000256" key="3">
    <source>
        <dbReference type="ARBA" id="ARBA00023002"/>
    </source>
</evidence>
<protein>
    <recommendedName>
        <fullName evidence="7">Cytochrome P450</fullName>
    </recommendedName>
</protein>